<dbReference type="EMBL" id="CZKA01000043">
    <property type="protein sequence ID" value="CUR58119.1"/>
    <property type="molecule type" value="Genomic_DNA"/>
</dbReference>
<proteinExistence type="predicted"/>
<evidence type="ECO:0000313" key="2">
    <source>
        <dbReference type="EMBL" id="CUR58119.1"/>
    </source>
</evidence>
<feature type="compositionally biased region" description="Basic and acidic residues" evidence="1">
    <location>
        <begin position="23"/>
        <end position="38"/>
    </location>
</feature>
<name>A0A2P2C7Z4_9ZZZZ</name>
<sequence>MNTPEPYERRLDRILPEPAPTPESEKAVEALAVHRDPSIPDGAAKQETARSRPTVAWVRPSEMPTLIGASWVRRGIDLQSELTRRARRTPSAAASKAARRVTRTLIARPELAGPTTTTQEGIGL</sequence>
<organism evidence="2">
    <name type="scientific">metagenome</name>
    <dbReference type="NCBI Taxonomy" id="256318"/>
    <lineage>
        <taxon>unclassified sequences</taxon>
        <taxon>metagenomes</taxon>
    </lineage>
</organism>
<protein>
    <submittedName>
        <fullName evidence="2">Uncharacterized protein</fullName>
    </submittedName>
</protein>
<evidence type="ECO:0000256" key="1">
    <source>
        <dbReference type="SAM" id="MobiDB-lite"/>
    </source>
</evidence>
<feature type="region of interest" description="Disordered" evidence="1">
    <location>
        <begin position="1"/>
        <end position="55"/>
    </location>
</feature>
<dbReference type="AlphaFoldDB" id="A0A2P2C7Z4"/>
<feature type="compositionally biased region" description="Basic and acidic residues" evidence="1">
    <location>
        <begin position="1"/>
        <end position="15"/>
    </location>
</feature>
<gene>
    <name evidence="2" type="ORF">NOCA2480111</name>
</gene>
<reference evidence="2" key="1">
    <citation type="submission" date="2015-08" db="EMBL/GenBank/DDBJ databases">
        <authorList>
            <person name="Babu N.S."/>
            <person name="Beckwith C.J."/>
            <person name="Beseler K.G."/>
            <person name="Brison A."/>
            <person name="Carone J.V."/>
            <person name="Caskin T.P."/>
            <person name="Diamond M."/>
            <person name="Durham M.E."/>
            <person name="Foxe J.M."/>
            <person name="Go M."/>
            <person name="Henderson B.A."/>
            <person name="Jones I.B."/>
            <person name="McGettigan J.A."/>
            <person name="Micheletti S.J."/>
            <person name="Nasrallah M.E."/>
            <person name="Ortiz D."/>
            <person name="Piller C.R."/>
            <person name="Privatt S.R."/>
            <person name="Schneider S.L."/>
            <person name="Sharp S."/>
            <person name="Smith T.C."/>
            <person name="Stanton J.D."/>
            <person name="Ullery H.E."/>
            <person name="Wilson R.J."/>
            <person name="Serrano M.G."/>
            <person name="Buck G."/>
            <person name="Lee V."/>
            <person name="Wang Y."/>
            <person name="Carvalho R."/>
            <person name="Voegtly L."/>
            <person name="Shi R."/>
            <person name="Duckworth R."/>
            <person name="Johnson A."/>
            <person name="Loviza R."/>
            <person name="Walstead R."/>
            <person name="Shah Z."/>
            <person name="Kiflezghi M."/>
            <person name="Wade K."/>
            <person name="Ball S.L."/>
            <person name="Bradley K.W."/>
            <person name="Asai D.J."/>
            <person name="Bowman C.A."/>
            <person name="Russell D.A."/>
            <person name="Pope W.H."/>
            <person name="Jacobs-Sera D."/>
            <person name="Hendrix R.W."/>
            <person name="Hatfull G.F."/>
        </authorList>
    </citation>
    <scope>NUCLEOTIDE SEQUENCE</scope>
</reference>
<accession>A0A2P2C7Z4</accession>